<dbReference type="Proteomes" id="UP000191806">
    <property type="component" value="Plasmid pJM1A"/>
</dbReference>
<protein>
    <submittedName>
        <fullName evidence="1">Uncharacterized protein</fullName>
    </submittedName>
</protein>
<keyword evidence="1" id="KW-0614">Plasmid</keyword>
<name>A0A1V0PCZ0_LACLC</name>
<reference evidence="1 2" key="1">
    <citation type="journal article" date="2017" name="BMC Genomics">
        <title>Comparative and functional genomics of the Lactococcus lactis taxon; insights into evolution and niche adaptation.</title>
        <authorList>
            <person name="Kelleher P."/>
            <person name="Bottacini F."/>
            <person name="Mahony J."/>
            <person name="Kilcawley K.N."/>
            <person name="van Sinderen D."/>
        </authorList>
    </citation>
    <scope>NUCLEOTIDE SEQUENCE [LARGE SCALE GENOMIC DNA]</scope>
    <source>
        <strain evidence="1 2">JM1</strain>
        <plasmid evidence="2">pmpjm1</plasmid>
    </source>
</reference>
<organism evidence="1 2">
    <name type="scientific">Lactococcus lactis subsp. cremoris</name>
    <name type="common">Streptococcus cremoris</name>
    <dbReference type="NCBI Taxonomy" id="1359"/>
    <lineage>
        <taxon>Bacteria</taxon>
        <taxon>Bacillati</taxon>
        <taxon>Bacillota</taxon>
        <taxon>Bacilli</taxon>
        <taxon>Lactobacillales</taxon>
        <taxon>Streptococcaceae</taxon>
        <taxon>Lactococcus</taxon>
    </lineage>
</organism>
<gene>
    <name evidence="1" type="ORF">LLJM1_04030</name>
</gene>
<accession>A0A1V0PCZ0</accession>
<proteinExistence type="predicted"/>
<sequence length="84" mass="10092">MKSFLIVERSHYDRETLSITTEAKERVLNIVVAKSRKEAFQKWLKQQSRREIKNFHIDNRSLHVKRVNYPVTNNVIHVFVKKVD</sequence>
<evidence type="ECO:0000313" key="2">
    <source>
        <dbReference type="Proteomes" id="UP000191806"/>
    </source>
</evidence>
<evidence type="ECO:0000313" key="1">
    <source>
        <dbReference type="EMBL" id="ARE27134.1"/>
    </source>
</evidence>
<dbReference type="RefSeq" id="WP_063280570.1">
    <property type="nucleotide sequence ID" value="NZ_CP016746.2"/>
</dbReference>
<dbReference type="EMBL" id="CP016746">
    <property type="protein sequence ID" value="ARE27134.1"/>
    <property type="molecule type" value="Genomic_DNA"/>
</dbReference>
<dbReference type="AlphaFoldDB" id="A0A1V0PCZ0"/>
<geneLocation type="plasmid" evidence="2">
    <name>pmpjm1</name>
</geneLocation>